<evidence type="ECO:0000313" key="2">
    <source>
        <dbReference type="Proteomes" id="UP001153636"/>
    </source>
</evidence>
<protein>
    <submittedName>
        <fullName evidence="1">Uncharacterized protein</fullName>
    </submittedName>
</protein>
<gene>
    <name evidence="1" type="ORF">PSYICH_LOCUS4545</name>
</gene>
<reference evidence="1" key="1">
    <citation type="submission" date="2022-01" db="EMBL/GenBank/DDBJ databases">
        <authorList>
            <person name="King R."/>
        </authorList>
    </citation>
    <scope>NUCLEOTIDE SEQUENCE</scope>
</reference>
<evidence type="ECO:0000313" key="1">
    <source>
        <dbReference type="EMBL" id="CAH1103501.1"/>
    </source>
</evidence>
<sequence length="126" mass="13653">MGGVRVMVPSLHHTGGCCRRDGGSGCMLMPQYCRPGRGREPSRVLQLGGAPTHSHTEVHAEYAPTRTRSRTARGTLRSCKTISYSKSVRSDSSVATVCGLHPGVSSLTLAMYTYLKLKAKINLNYN</sequence>
<dbReference type="AlphaFoldDB" id="A0A9P0CL15"/>
<keyword evidence="2" id="KW-1185">Reference proteome</keyword>
<organism evidence="1 2">
    <name type="scientific">Psylliodes chrysocephalus</name>
    <dbReference type="NCBI Taxonomy" id="3402493"/>
    <lineage>
        <taxon>Eukaryota</taxon>
        <taxon>Metazoa</taxon>
        <taxon>Ecdysozoa</taxon>
        <taxon>Arthropoda</taxon>
        <taxon>Hexapoda</taxon>
        <taxon>Insecta</taxon>
        <taxon>Pterygota</taxon>
        <taxon>Neoptera</taxon>
        <taxon>Endopterygota</taxon>
        <taxon>Coleoptera</taxon>
        <taxon>Polyphaga</taxon>
        <taxon>Cucujiformia</taxon>
        <taxon>Chrysomeloidea</taxon>
        <taxon>Chrysomelidae</taxon>
        <taxon>Galerucinae</taxon>
        <taxon>Alticini</taxon>
        <taxon>Psylliodes</taxon>
    </lineage>
</organism>
<name>A0A9P0CL15_9CUCU</name>
<accession>A0A9P0CL15</accession>
<proteinExistence type="predicted"/>
<dbReference type="Proteomes" id="UP001153636">
    <property type="component" value="Chromosome 14"/>
</dbReference>
<dbReference type="EMBL" id="OV651826">
    <property type="protein sequence ID" value="CAH1103501.1"/>
    <property type="molecule type" value="Genomic_DNA"/>
</dbReference>